<keyword evidence="3" id="KW-1185">Reference proteome</keyword>
<proteinExistence type="predicted"/>
<organism evidence="2 3">
    <name type="scientific">Takifugu flavidus</name>
    <name type="common">sansaifugu</name>
    <dbReference type="NCBI Taxonomy" id="433684"/>
    <lineage>
        <taxon>Eukaryota</taxon>
        <taxon>Metazoa</taxon>
        <taxon>Chordata</taxon>
        <taxon>Craniata</taxon>
        <taxon>Vertebrata</taxon>
        <taxon>Euteleostomi</taxon>
        <taxon>Actinopterygii</taxon>
        <taxon>Neopterygii</taxon>
        <taxon>Teleostei</taxon>
        <taxon>Neoteleostei</taxon>
        <taxon>Acanthomorphata</taxon>
        <taxon>Eupercaria</taxon>
        <taxon>Tetraodontiformes</taxon>
        <taxon>Tetradontoidea</taxon>
        <taxon>Tetraodontidae</taxon>
        <taxon>Takifugu</taxon>
    </lineage>
</organism>
<feature type="compositionally biased region" description="Polar residues" evidence="1">
    <location>
        <begin position="48"/>
        <end position="61"/>
    </location>
</feature>
<feature type="compositionally biased region" description="Pro residues" evidence="1">
    <location>
        <begin position="1"/>
        <end position="26"/>
    </location>
</feature>
<dbReference type="EMBL" id="RHFK02000009">
    <property type="protein sequence ID" value="TWW71443.1"/>
    <property type="molecule type" value="Genomic_DNA"/>
</dbReference>
<dbReference type="Proteomes" id="UP000324091">
    <property type="component" value="Chromosome 17"/>
</dbReference>
<evidence type="ECO:0000256" key="1">
    <source>
        <dbReference type="SAM" id="MobiDB-lite"/>
    </source>
</evidence>
<evidence type="ECO:0000313" key="2">
    <source>
        <dbReference type="EMBL" id="TWW71443.1"/>
    </source>
</evidence>
<gene>
    <name evidence="2" type="ORF">D4764_17G0009260</name>
</gene>
<evidence type="ECO:0000313" key="3">
    <source>
        <dbReference type="Proteomes" id="UP000324091"/>
    </source>
</evidence>
<feature type="region of interest" description="Disordered" evidence="1">
    <location>
        <begin position="108"/>
        <end position="169"/>
    </location>
</feature>
<accession>A0A5C6NVX2</accession>
<name>A0A5C6NVX2_9TELE</name>
<feature type="region of interest" description="Disordered" evidence="1">
    <location>
        <begin position="1"/>
        <end position="73"/>
    </location>
</feature>
<comment type="caution">
    <text evidence="2">The sequence shown here is derived from an EMBL/GenBank/DDBJ whole genome shotgun (WGS) entry which is preliminary data.</text>
</comment>
<feature type="compositionally biased region" description="Pro residues" evidence="1">
    <location>
        <begin position="35"/>
        <end position="44"/>
    </location>
</feature>
<feature type="compositionally biased region" description="Basic and acidic residues" evidence="1">
    <location>
        <begin position="155"/>
        <end position="169"/>
    </location>
</feature>
<protein>
    <submittedName>
        <fullName evidence="2">Uncharacterized protein</fullName>
    </submittedName>
</protein>
<sequence>MCLPPPAPPPSPNPPPSPCTPPPPRTHPGLQRCTAPPPDTPTPENPEQLRTSTRSPVSSTAPEPALDHRSISRKTPGLFRFCSSSSLAQKPVSRTVVIQKHRPLLATGGMTQQDFPPLFREDNDTGEDISLTSSCSLGSLEIEPQQDLKMSGGRKGPEPRRDVEKMDNF</sequence>
<reference evidence="2 3" key="1">
    <citation type="submission" date="2019-04" db="EMBL/GenBank/DDBJ databases">
        <title>Chromosome genome assembly for Takifugu flavidus.</title>
        <authorList>
            <person name="Xiao S."/>
        </authorList>
    </citation>
    <scope>NUCLEOTIDE SEQUENCE [LARGE SCALE GENOMIC DNA]</scope>
    <source>
        <strain evidence="2">HTHZ2018</strain>
        <tissue evidence="2">Muscle</tissue>
    </source>
</reference>
<dbReference type="AlphaFoldDB" id="A0A5C6NVX2"/>